<keyword evidence="2" id="KW-1185">Reference proteome</keyword>
<dbReference type="RefSeq" id="WP_330131283.1">
    <property type="nucleotide sequence ID" value="NZ_JAUTXY010000001.1"/>
</dbReference>
<proteinExistence type="predicted"/>
<evidence type="ECO:0000313" key="1">
    <source>
        <dbReference type="EMBL" id="MEE2055960.1"/>
    </source>
</evidence>
<comment type="caution">
    <text evidence="1">The sequence shown here is derived from an EMBL/GenBank/DDBJ whole genome shotgun (WGS) entry which is preliminary data.</text>
</comment>
<dbReference type="Proteomes" id="UP001336020">
    <property type="component" value="Unassembled WGS sequence"/>
</dbReference>
<dbReference type="InterPro" id="IPR001128">
    <property type="entry name" value="Cyt_P450"/>
</dbReference>
<accession>A0ABU7L333</accession>
<sequence length="90" mass="10199">MTYCVDDLCDYWTDQAGRGPADISSDMNRLTLEVIGRTGFGYSFDSFDHERHEFVEAMTRVLSFASKAANDVPVLREISAGRRCGRTRRT</sequence>
<dbReference type="Gene3D" id="1.10.630.10">
    <property type="entry name" value="Cytochrome P450"/>
    <property type="match status" value="1"/>
</dbReference>
<dbReference type="InterPro" id="IPR036396">
    <property type="entry name" value="Cyt_P450_sf"/>
</dbReference>
<gene>
    <name evidence="1" type="ORF">Q7514_00260</name>
</gene>
<name>A0ABU7L333_9NOCA</name>
<dbReference type="EMBL" id="JAUTXY010000001">
    <property type="protein sequence ID" value="MEE2055960.1"/>
    <property type="molecule type" value="Genomic_DNA"/>
</dbReference>
<dbReference type="Pfam" id="PF00067">
    <property type="entry name" value="p450"/>
    <property type="match status" value="1"/>
</dbReference>
<organism evidence="1 2">
    <name type="scientific">Rhodococcus artemisiae</name>
    <dbReference type="NCBI Taxonomy" id="714159"/>
    <lineage>
        <taxon>Bacteria</taxon>
        <taxon>Bacillati</taxon>
        <taxon>Actinomycetota</taxon>
        <taxon>Actinomycetes</taxon>
        <taxon>Mycobacteriales</taxon>
        <taxon>Nocardiaceae</taxon>
        <taxon>Rhodococcus</taxon>
    </lineage>
</organism>
<dbReference type="SUPFAM" id="SSF48264">
    <property type="entry name" value="Cytochrome P450"/>
    <property type="match status" value="1"/>
</dbReference>
<evidence type="ECO:0000313" key="2">
    <source>
        <dbReference type="Proteomes" id="UP001336020"/>
    </source>
</evidence>
<reference evidence="1 2" key="1">
    <citation type="submission" date="2023-07" db="EMBL/GenBank/DDBJ databases">
        <authorList>
            <person name="Girao M."/>
            <person name="Carvalho M.F."/>
        </authorList>
    </citation>
    <scope>NUCLEOTIDE SEQUENCE [LARGE SCALE GENOMIC DNA]</scope>
    <source>
        <strain evidence="1 2">YIM65754</strain>
    </source>
</reference>
<protein>
    <submittedName>
        <fullName evidence="1">Cytochrome P450</fullName>
    </submittedName>
</protein>